<dbReference type="HOGENOM" id="CLU_970156_0_0_1"/>
<dbReference type="AlphaFoldDB" id="G4TXW7"/>
<dbReference type="OMA" id="HERPEIK"/>
<dbReference type="eggNOG" id="ENOG502S59R">
    <property type="taxonomic scope" value="Eukaryota"/>
</dbReference>
<dbReference type="Proteomes" id="UP000007148">
    <property type="component" value="Unassembled WGS sequence"/>
</dbReference>
<dbReference type="Pfam" id="PF08495">
    <property type="entry name" value="FIST"/>
    <property type="match status" value="1"/>
</dbReference>
<proteinExistence type="predicted"/>
<protein>
    <recommendedName>
        <fullName evidence="1">FIST domain-containing protein</fullName>
    </recommendedName>
</protein>
<keyword evidence="3" id="KW-1185">Reference proteome</keyword>
<comment type="caution">
    <text evidence="2">The sequence shown here is derived from an EMBL/GenBank/DDBJ whole genome shotgun (WGS) entry which is preliminary data.</text>
</comment>
<sequence>MAPKWDDGTSNEPIPTLPPDLHDIQANVSSLFYFTDDMAEGLSAALDHRLPRISKMGVTASSTPFVTGRPFTFYHKGAFHSSGAFGVALCNHERPEIKVNLSNLFKIGEDYTITSASSNLIYTINEQPAADVLMKIVTSRTRPVETAEPEKVYLGVLDGQEIQRVLSVSAGSPSRGALLLDAETAPRVGQTVAFLTSVQSPSLVPSTLDSSSIQIEAMCLSPEESQTQLPAEEMAQDVVLQNRFQIATDNGFAVDSGHGLWHCKIPGTTASFKLGITTEQKTTASER</sequence>
<evidence type="ECO:0000259" key="1">
    <source>
        <dbReference type="Pfam" id="PF08495"/>
    </source>
</evidence>
<reference evidence="2 3" key="1">
    <citation type="journal article" date="2011" name="PLoS Pathog.">
        <title>Endophytic Life Strategies Decoded by Genome and Transcriptome Analyses of the Mutualistic Root Symbiont Piriformospora indica.</title>
        <authorList>
            <person name="Zuccaro A."/>
            <person name="Lahrmann U."/>
            <person name="Guldener U."/>
            <person name="Langen G."/>
            <person name="Pfiffi S."/>
            <person name="Biedenkopf D."/>
            <person name="Wong P."/>
            <person name="Samans B."/>
            <person name="Grimm C."/>
            <person name="Basiewicz M."/>
            <person name="Murat C."/>
            <person name="Martin F."/>
            <person name="Kogel K.H."/>
        </authorList>
    </citation>
    <scope>NUCLEOTIDE SEQUENCE [LARGE SCALE GENOMIC DNA]</scope>
    <source>
        <strain evidence="2 3">DSM 11827</strain>
    </source>
</reference>
<dbReference type="InParanoid" id="G4TXW7"/>
<dbReference type="InterPro" id="IPR013702">
    <property type="entry name" value="FIST_domain_N"/>
</dbReference>
<dbReference type="EMBL" id="CAFZ01000630">
    <property type="protein sequence ID" value="CCA76160.1"/>
    <property type="molecule type" value="Genomic_DNA"/>
</dbReference>
<gene>
    <name evidence="2" type="ORF">PIIN_10160</name>
</gene>
<evidence type="ECO:0000313" key="3">
    <source>
        <dbReference type="Proteomes" id="UP000007148"/>
    </source>
</evidence>
<organism evidence="2 3">
    <name type="scientific">Serendipita indica (strain DSM 11827)</name>
    <name type="common">Root endophyte fungus</name>
    <name type="synonym">Piriformospora indica</name>
    <dbReference type="NCBI Taxonomy" id="1109443"/>
    <lineage>
        <taxon>Eukaryota</taxon>
        <taxon>Fungi</taxon>
        <taxon>Dikarya</taxon>
        <taxon>Basidiomycota</taxon>
        <taxon>Agaricomycotina</taxon>
        <taxon>Agaricomycetes</taxon>
        <taxon>Sebacinales</taxon>
        <taxon>Serendipitaceae</taxon>
        <taxon>Serendipita</taxon>
    </lineage>
</organism>
<evidence type="ECO:0000313" key="2">
    <source>
        <dbReference type="EMBL" id="CCA76160.1"/>
    </source>
</evidence>
<dbReference type="OrthoDB" id="10251508at2759"/>
<name>G4TXW7_SERID</name>
<feature type="domain" description="FIST" evidence="1">
    <location>
        <begin position="32"/>
        <end position="127"/>
    </location>
</feature>
<accession>G4TXW7</accession>